<accession>A0A410PT73</accession>
<dbReference type="AlphaFoldDB" id="A0A410PT73"/>
<feature type="transmembrane region" description="Helical" evidence="1">
    <location>
        <begin position="12"/>
        <end position="35"/>
    </location>
</feature>
<dbReference type="RefSeq" id="WP_128744768.1">
    <property type="nucleotide sequence ID" value="NZ_CP035281.1"/>
</dbReference>
<dbReference type="KEGG" id="amij:EQM06_02075"/>
<gene>
    <name evidence="2" type="ORF">EQM06_02075</name>
</gene>
<protein>
    <submittedName>
        <fullName evidence="2">Uncharacterized protein</fullName>
    </submittedName>
</protein>
<keyword evidence="3" id="KW-1185">Reference proteome</keyword>
<keyword evidence="1" id="KW-1133">Transmembrane helix</keyword>
<dbReference type="Proteomes" id="UP000287601">
    <property type="component" value="Chromosome"/>
</dbReference>
<evidence type="ECO:0000313" key="3">
    <source>
        <dbReference type="Proteomes" id="UP000287601"/>
    </source>
</evidence>
<evidence type="ECO:0000256" key="1">
    <source>
        <dbReference type="SAM" id="Phobius"/>
    </source>
</evidence>
<keyword evidence="1" id="KW-0812">Transmembrane</keyword>
<reference evidence="2 3" key="1">
    <citation type="submission" date="2019-01" db="EMBL/GenBank/DDBJ databases">
        <title>Draft genomes of a novel of Aminipila strains.</title>
        <authorList>
            <person name="Ma S."/>
        </authorList>
    </citation>
    <scope>NUCLEOTIDE SEQUENCE [LARGE SCALE GENOMIC DNA]</scope>
    <source>
        <strain evidence="3">JN-39</strain>
    </source>
</reference>
<organism evidence="2 3">
    <name type="scientific">Aminipila luticellarii</name>
    <dbReference type="NCBI Taxonomy" id="2507160"/>
    <lineage>
        <taxon>Bacteria</taxon>
        <taxon>Bacillati</taxon>
        <taxon>Bacillota</taxon>
        <taxon>Clostridia</taxon>
        <taxon>Peptostreptococcales</taxon>
        <taxon>Anaerovoracaceae</taxon>
        <taxon>Aminipila</taxon>
    </lineage>
</organism>
<evidence type="ECO:0000313" key="2">
    <source>
        <dbReference type="EMBL" id="QAT42114.1"/>
    </source>
</evidence>
<keyword evidence="1" id="KW-0472">Membrane</keyword>
<proteinExistence type="predicted"/>
<dbReference type="EMBL" id="CP035281">
    <property type="protein sequence ID" value="QAT42114.1"/>
    <property type="molecule type" value="Genomic_DNA"/>
</dbReference>
<sequence length="140" mass="16341">MNLLENIRSHKFIRFILCFLVAYLLMCNLFVNSFYHLKANQKVERIVVQTSQREISITSRDIIEKVNRQFHMQVFPSMGLGALKADKKESFKITFYNARDKEVKGFNYNPLNKKLYPGELRLPPDTQVVMDQIVSPVGVK</sequence>
<name>A0A410PT73_9FIRM</name>